<dbReference type="Pfam" id="PF14595">
    <property type="entry name" value="Thioredoxin_9"/>
    <property type="match status" value="1"/>
</dbReference>
<dbReference type="Proteomes" id="UP001629156">
    <property type="component" value="Unassembled WGS sequence"/>
</dbReference>
<dbReference type="RefSeq" id="WP_408084831.1">
    <property type="nucleotide sequence ID" value="NZ_JBELPZ010000008.1"/>
</dbReference>
<sequence length="200" mass="22437">MTDIASIIEKSLKNGYTYNSYRAHIKELLEQGLSTGPAQSELLTHYSTLNDVRMSRLDKTLGMPDTIVQKLQNLEQEYIALVITEGWCGDAAQIVPVIHLMSEATHKLDLKLVLRDENPELMDEYLTNGARSIPIVVFVNKETLQPVAQWGPRPAGGTNLINEAKEKFGKVTDEAKTDLQKWYLKDKGLSTMHEIAALLQ</sequence>
<dbReference type="InterPro" id="IPR036249">
    <property type="entry name" value="Thioredoxin-like_sf"/>
</dbReference>
<gene>
    <name evidence="1" type="ORF">ABS766_09110</name>
</gene>
<organism evidence="1 2">
    <name type="scientific">Flavobacterium rhizosphaerae</name>
    <dbReference type="NCBI Taxonomy" id="3163298"/>
    <lineage>
        <taxon>Bacteria</taxon>
        <taxon>Pseudomonadati</taxon>
        <taxon>Bacteroidota</taxon>
        <taxon>Flavobacteriia</taxon>
        <taxon>Flavobacteriales</taxon>
        <taxon>Flavobacteriaceae</taxon>
        <taxon>Flavobacterium</taxon>
    </lineage>
</organism>
<dbReference type="SUPFAM" id="SSF52833">
    <property type="entry name" value="Thioredoxin-like"/>
    <property type="match status" value="1"/>
</dbReference>
<dbReference type="EMBL" id="JBELPZ010000008">
    <property type="protein sequence ID" value="MFL9844578.1"/>
    <property type="molecule type" value="Genomic_DNA"/>
</dbReference>
<evidence type="ECO:0000313" key="2">
    <source>
        <dbReference type="Proteomes" id="UP001629156"/>
    </source>
</evidence>
<reference evidence="1 2" key="1">
    <citation type="submission" date="2024-06" db="EMBL/GenBank/DDBJ databases">
        <authorList>
            <person name="Kaempfer P."/>
            <person name="Viver T."/>
        </authorList>
    </citation>
    <scope>NUCLEOTIDE SEQUENCE [LARGE SCALE GENOMIC DNA]</scope>
    <source>
        <strain evidence="1 2">ST-119</strain>
    </source>
</reference>
<name>A0ABW8YZT8_9FLAO</name>
<comment type="caution">
    <text evidence="1">The sequence shown here is derived from an EMBL/GenBank/DDBJ whole genome shotgun (WGS) entry which is preliminary data.</text>
</comment>
<dbReference type="Gene3D" id="3.40.30.10">
    <property type="entry name" value="Glutaredoxin"/>
    <property type="match status" value="1"/>
</dbReference>
<accession>A0ABW8YZT8</accession>
<protein>
    <submittedName>
        <fullName evidence="1">Thioredoxin family protein</fullName>
    </submittedName>
</protein>
<evidence type="ECO:0000313" key="1">
    <source>
        <dbReference type="EMBL" id="MFL9844578.1"/>
    </source>
</evidence>
<proteinExistence type="predicted"/>
<dbReference type="CDD" id="cd02947">
    <property type="entry name" value="TRX_family"/>
    <property type="match status" value="1"/>
</dbReference>
<keyword evidence="2" id="KW-1185">Reference proteome</keyword>